<sequence length="568" mass="58997">MESARPAADLNDYIGMAKRHWLTVLGALLVGVTGAAALAAGTPKEFASTTSVLVQPVASLDANVVGGRTRAEINLDTEAQLVRSNDVSTEAATLLRGSVSPQRLATAVSVDVPPNTAVLRIRFHARTAVAAQAGSHAFAEAYLHHRQQSAQREIDGQMASLDSKIKALNSQLGTTNRKISEAERGSAEMTDLRSRKATLTAQITNMSNRLNQFSVMTAEGGRIITDAALPGRPTKPDVPLYLGSGAVLGLLLGLFIAICRQRFDGRVRQGSDLPRRAGVPLLAALDDRLNLSATELCAPHTPGGRVFNRLRNEVLATLTPDDQVIVISSAHPGAGSTLVAANLADALARSGSEVVLVSAHAPDLGTPTTPLTDLFRVAGGPGFTDVLAGRATLTSALQPTQRNSRLSVITTGGTATAAGLLQGEDVRTVLTALCDQTEYVVIDAPSTASSADAQSLAGLADAAIITAERDTSRIAEVADAAQQFARVGTPLLGGVLLPTVKLAARPVRPTQRPAPAHHAAAHHVAADDPTLVVDLWDEDPTPTGGLPTHAAPPLPAGTPGDDAPRTTR</sequence>
<dbReference type="PANTHER" id="PTHR32309:SF31">
    <property type="entry name" value="CAPSULAR EXOPOLYSACCHARIDE FAMILY"/>
    <property type="match status" value="1"/>
</dbReference>
<evidence type="ECO:0000256" key="3">
    <source>
        <dbReference type="SAM" id="MobiDB-lite"/>
    </source>
</evidence>
<dbReference type="PANTHER" id="PTHR32309">
    <property type="entry name" value="TYROSINE-PROTEIN KINASE"/>
    <property type="match status" value="1"/>
</dbReference>
<gene>
    <name evidence="4" type="ORF">GCM10009681_01830</name>
</gene>
<evidence type="ECO:0000256" key="1">
    <source>
        <dbReference type="ARBA" id="ARBA00022741"/>
    </source>
</evidence>
<evidence type="ECO:0000313" key="4">
    <source>
        <dbReference type="EMBL" id="GAA1735152.1"/>
    </source>
</evidence>
<protein>
    <submittedName>
        <fullName evidence="4">Uncharacterized protein</fullName>
    </submittedName>
</protein>
<dbReference type="CDD" id="cd05387">
    <property type="entry name" value="BY-kinase"/>
    <property type="match status" value="1"/>
</dbReference>
<proteinExistence type="predicted"/>
<evidence type="ECO:0000313" key="5">
    <source>
        <dbReference type="Proteomes" id="UP001500655"/>
    </source>
</evidence>
<name>A0ABN2JS63_9ACTN</name>
<dbReference type="SUPFAM" id="SSF52540">
    <property type="entry name" value="P-loop containing nucleoside triphosphate hydrolases"/>
    <property type="match status" value="1"/>
</dbReference>
<comment type="caution">
    <text evidence="4">The sequence shown here is derived from an EMBL/GenBank/DDBJ whole genome shotgun (WGS) entry which is preliminary data.</text>
</comment>
<dbReference type="Gene3D" id="3.40.50.300">
    <property type="entry name" value="P-loop containing nucleotide triphosphate hydrolases"/>
    <property type="match status" value="1"/>
</dbReference>
<feature type="region of interest" description="Disordered" evidence="3">
    <location>
        <begin position="536"/>
        <end position="568"/>
    </location>
</feature>
<dbReference type="InterPro" id="IPR027417">
    <property type="entry name" value="P-loop_NTPase"/>
</dbReference>
<accession>A0ABN2JS63</accession>
<dbReference type="EMBL" id="BAAALS010000001">
    <property type="protein sequence ID" value="GAA1735152.1"/>
    <property type="molecule type" value="Genomic_DNA"/>
</dbReference>
<dbReference type="Proteomes" id="UP001500655">
    <property type="component" value="Unassembled WGS sequence"/>
</dbReference>
<keyword evidence="1" id="KW-0547">Nucleotide-binding</keyword>
<reference evidence="4 5" key="1">
    <citation type="journal article" date="2019" name="Int. J. Syst. Evol. Microbiol.">
        <title>The Global Catalogue of Microorganisms (GCM) 10K type strain sequencing project: providing services to taxonomists for standard genome sequencing and annotation.</title>
        <authorList>
            <consortium name="The Broad Institute Genomics Platform"/>
            <consortium name="The Broad Institute Genome Sequencing Center for Infectious Disease"/>
            <person name="Wu L."/>
            <person name="Ma J."/>
        </authorList>
    </citation>
    <scope>NUCLEOTIDE SEQUENCE [LARGE SCALE GENOMIC DNA]</scope>
    <source>
        <strain evidence="4 5">JCM 13249</strain>
    </source>
</reference>
<dbReference type="InterPro" id="IPR050445">
    <property type="entry name" value="Bact_polysacc_biosynth/exp"/>
</dbReference>
<evidence type="ECO:0000256" key="2">
    <source>
        <dbReference type="ARBA" id="ARBA00022840"/>
    </source>
</evidence>
<keyword evidence="2" id="KW-0067">ATP-binding</keyword>
<dbReference type="Gene3D" id="1.20.5.340">
    <property type="match status" value="1"/>
</dbReference>
<dbReference type="InterPro" id="IPR005702">
    <property type="entry name" value="Wzc-like_C"/>
</dbReference>
<keyword evidence="5" id="KW-1185">Reference proteome</keyword>
<organism evidence="4 5">
    <name type="scientific">Luedemannella helvata</name>
    <dbReference type="NCBI Taxonomy" id="349315"/>
    <lineage>
        <taxon>Bacteria</taxon>
        <taxon>Bacillati</taxon>
        <taxon>Actinomycetota</taxon>
        <taxon>Actinomycetes</taxon>
        <taxon>Micromonosporales</taxon>
        <taxon>Micromonosporaceae</taxon>
        <taxon>Luedemannella</taxon>
    </lineage>
</organism>
<dbReference type="RefSeq" id="WP_344075645.1">
    <property type="nucleotide sequence ID" value="NZ_BAAALS010000001.1"/>
</dbReference>